<dbReference type="PROSITE" id="PS50109">
    <property type="entry name" value="HIS_KIN"/>
    <property type="match status" value="1"/>
</dbReference>
<accession>A0A1P8F593</accession>
<dbReference type="NCBIfam" id="TIGR00229">
    <property type="entry name" value="sensory_box"/>
    <property type="match status" value="2"/>
</dbReference>
<dbReference type="GO" id="GO:0016020">
    <property type="term" value="C:membrane"/>
    <property type="evidence" value="ECO:0007669"/>
    <property type="project" value="UniProtKB-SubCell"/>
</dbReference>
<keyword evidence="12" id="KW-0472">Membrane</keyword>
<keyword evidence="11" id="KW-0902">Two-component regulatory system</keyword>
<dbReference type="FunFam" id="3.30.565.10:FF:000006">
    <property type="entry name" value="Sensor histidine kinase WalK"/>
    <property type="match status" value="1"/>
</dbReference>
<dbReference type="SUPFAM" id="SSF55874">
    <property type="entry name" value="ATPase domain of HSP90 chaperone/DNA topoisomerase II/histidine kinase"/>
    <property type="match status" value="1"/>
</dbReference>
<dbReference type="InterPro" id="IPR036097">
    <property type="entry name" value="HisK_dim/P_sf"/>
</dbReference>
<feature type="domain" description="PAS" evidence="15">
    <location>
        <begin position="728"/>
        <end position="798"/>
    </location>
</feature>
<dbReference type="InterPro" id="IPR036890">
    <property type="entry name" value="HATPase_C_sf"/>
</dbReference>
<feature type="domain" description="PAS" evidence="15">
    <location>
        <begin position="622"/>
        <end position="662"/>
    </location>
</feature>
<name>A0A1P8F593_9CHLR</name>
<evidence type="ECO:0000256" key="6">
    <source>
        <dbReference type="ARBA" id="ARBA00022692"/>
    </source>
</evidence>
<dbReference type="Gene3D" id="1.10.287.130">
    <property type="match status" value="1"/>
</dbReference>
<dbReference type="GO" id="GO:0000156">
    <property type="term" value="F:phosphorelay response regulator activity"/>
    <property type="evidence" value="ECO:0007669"/>
    <property type="project" value="TreeGrafter"/>
</dbReference>
<dbReference type="InterPro" id="IPR000700">
    <property type="entry name" value="PAS-assoc_C"/>
</dbReference>
<dbReference type="STRING" id="1839801.Dform_00237"/>
<dbReference type="GO" id="GO:0007234">
    <property type="term" value="P:osmosensory signaling via phosphorelay pathway"/>
    <property type="evidence" value="ECO:0007669"/>
    <property type="project" value="TreeGrafter"/>
</dbReference>
<evidence type="ECO:0000256" key="1">
    <source>
        <dbReference type="ARBA" id="ARBA00000085"/>
    </source>
</evidence>
<dbReference type="Pfam" id="PF00989">
    <property type="entry name" value="PAS"/>
    <property type="match status" value="1"/>
</dbReference>
<dbReference type="InterPro" id="IPR035965">
    <property type="entry name" value="PAS-like_dom_sf"/>
</dbReference>
<keyword evidence="9" id="KW-0067">ATP-binding</keyword>
<evidence type="ECO:0000259" key="14">
    <source>
        <dbReference type="PROSITE" id="PS50109"/>
    </source>
</evidence>
<dbReference type="SUPFAM" id="SSF55781">
    <property type="entry name" value="GAF domain-like"/>
    <property type="match status" value="1"/>
</dbReference>
<dbReference type="Pfam" id="PF13188">
    <property type="entry name" value="PAS_8"/>
    <property type="match status" value="1"/>
</dbReference>
<evidence type="ECO:0000256" key="9">
    <source>
        <dbReference type="ARBA" id="ARBA00022840"/>
    </source>
</evidence>
<dbReference type="SMART" id="SM00086">
    <property type="entry name" value="PAC"/>
    <property type="match status" value="2"/>
</dbReference>
<dbReference type="GO" id="GO:0030295">
    <property type="term" value="F:protein kinase activator activity"/>
    <property type="evidence" value="ECO:0007669"/>
    <property type="project" value="TreeGrafter"/>
</dbReference>
<dbReference type="CDD" id="cd00130">
    <property type="entry name" value="PAS"/>
    <property type="match status" value="2"/>
</dbReference>
<keyword evidence="18" id="KW-1185">Reference proteome</keyword>
<dbReference type="AlphaFoldDB" id="A0A1P8F593"/>
<dbReference type="Pfam" id="PF02518">
    <property type="entry name" value="HATPase_c"/>
    <property type="match status" value="1"/>
</dbReference>
<evidence type="ECO:0000256" key="5">
    <source>
        <dbReference type="ARBA" id="ARBA00022679"/>
    </source>
</evidence>
<evidence type="ECO:0000256" key="11">
    <source>
        <dbReference type="ARBA" id="ARBA00023012"/>
    </source>
</evidence>
<dbReference type="Proteomes" id="UP000185934">
    <property type="component" value="Chromosome"/>
</dbReference>
<dbReference type="InterPro" id="IPR004358">
    <property type="entry name" value="Sig_transdc_His_kin-like_C"/>
</dbReference>
<evidence type="ECO:0000313" key="18">
    <source>
        <dbReference type="Proteomes" id="UP000185934"/>
    </source>
</evidence>
<dbReference type="InterPro" id="IPR003018">
    <property type="entry name" value="GAF"/>
</dbReference>
<gene>
    <name evidence="17" type="ORF">Dform_00237</name>
</gene>
<evidence type="ECO:0000256" key="12">
    <source>
        <dbReference type="ARBA" id="ARBA00023136"/>
    </source>
</evidence>
<dbReference type="Gene3D" id="3.30.450.20">
    <property type="entry name" value="PAS domain"/>
    <property type="match status" value="5"/>
</dbReference>
<dbReference type="OrthoDB" id="135015at2"/>
<dbReference type="PROSITE" id="PS50113">
    <property type="entry name" value="PAC"/>
    <property type="match status" value="1"/>
</dbReference>
<evidence type="ECO:0000256" key="13">
    <source>
        <dbReference type="SAM" id="Coils"/>
    </source>
</evidence>
<dbReference type="Gene3D" id="3.30.450.40">
    <property type="match status" value="1"/>
</dbReference>
<dbReference type="KEGG" id="dfo:Dform_00237"/>
<dbReference type="InterPro" id="IPR013767">
    <property type="entry name" value="PAS_fold"/>
</dbReference>
<dbReference type="GO" id="GO:0006355">
    <property type="term" value="P:regulation of DNA-templated transcription"/>
    <property type="evidence" value="ECO:0007669"/>
    <property type="project" value="InterPro"/>
</dbReference>
<dbReference type="CDD" id="cd00082">
    <property type="entry name" value="HisKA"/>
    <property type="match status" value="1"/>
</dbReference>
<reference evidence="18" key="1">
    <citation type="submission" date="2016-11" db="EMBL/GenBank/DDBJ databases">
        <title>Dehalogenimonas formicexedens sp. nov., a chlorinated alkane respiring bacterium isolated from contaminated groundwater.</title>
        <authorList>
            <person name="Key T.A."/>
            <person name="Bowman K.S."/>
            <person name="Lee I."/>
            <person name="Chun J."/>
            <person name="Albuquerque L."/>
            <person name="da Costa M.S."/>
            <person name="Rainey F.A."/>
            <person name="Moe W.M."/>
        </authorList>
    </citation>
    <scope>NUCLEOTIDE SEQUENCE [LARGE SCALE GENOMIC DNA]</scope>
    <source>
        <strain evidence="18">NSZ-14</strain>
    </source>
</reference>
<dbReference type="SUPFAM" id="SSF47384">
    <property type="entry name" value="Homodimeric domain of signal transducing histidine kinase"/>
    <property type="match status" value="1"/>
</dbReference>
<dbReference type="GO" id="GO:0005524">
    <property type="term" value="F:ATP binding"/>
    <property type="evidence" value="ECO:0007669"/>
    <property type="project" value="UniProtKB-KW"/>
</dbReference>
<feature type="domain" description="Histidine kinase" evidence="14">
    <location>
        <begin position="994"/>
        <end position="1209"/>
    </location>
</feature>
<dbReference type="SMART" id="SM00387">
    <property type="entry name" value="HATPase_c"/>
    <property type="match status" value="1"/>
</dbReference>
<dbReference type="SMART" id="SM00388">
    <property type="entry name" value="HisKA"/>
    <property type="match status" value="1"/>
</dbReference>
<feature type="coiled-coil region" evidence="13">
    <location>
        <begin position="144"/>
        <end position="185"/>
    </location>
</feature>
<keyword evidence="7" id="KW-0547">Nucleotide-binding</keyword>
<dbReference type="RefSeq" id="WP_076003396.1">
    <property type="nucleotide sequence ID" value="NZ_CP018258.1"/>
</dbReference>
<organism evidence="17 18">
    <name type="scientific">Dehalogenimonas formicexedens</name>
    <dbReference type="NCBI Taxonomy" id="1839801"/>
    <lineage>
        <taxon>Bacteria</taxon>
        <taxon>Bacillati</taxon>
        <taxon>Chloroflexota</taxon>
        <taxon>Dehalococcoidia</taxon>
        <taxon>Dehalococcoidales</taxon>
        <taxon>Dehalococcoidaceae</taxon>
        <taxon>Dehalogenimonas</taxon>
    </lineage>
</organism>
<feature type="coiled-coil region" evidence="13">
    <location>
        <begin position="832"/>
        <end position="859"/>
    </location>
</feature>
<dbReference type="InterPro" id="IPR001610">
    <property type="entry name" value="PAC"/>
</dbReference>
<feature type="domain" description="PAC" evidence="16">
    <location>
        <begin position="938"/>
        <end position="990"/>
    </location>
</feature>
<keyword evidence="4" id="KW-0597">Phosphoprotein</keyword>
<dbReference type="InterPro" id="IPR005467">
    <property type="entry name" value="His_kinase_dom"/>
</dbReference>
<evidence type="ECO:0000256" key="10">
    <source>
        <dbReference type="ARBA" id="ARBA00022989"/>
    </source>
</evidence>
<keyword evidence="6" id="KW-0812">Transmembrane</keyword>
<evidence type="ECO:0000256" key="2">
    <source>
        <dbReference type="ARBA" id="ARBA00004141"/>
    </source>
</evidence>
<sequence length="1213" mass="136048">MSTGIDFQTLFNTAPGRFLVLAPDDPKFTILAVTDKFLAATQAKREEIVGKGFFEVFPSGPGNNLTASFQRVIGLRLLDSLGITEHVLTDGKGQLENRYWDTTNSPIIGADGEVAAIMHRVEDVTKWEIQRRKLAEQESATVALKDARRAALNLMEDAIDARRQAEELNVKLTKEIQEHQAAESEIIALSRFPMENPNPVMRVTADGILEYANSASSYILSYWGVSRGEPLSGEISAIIAETLGAGTHKQIEFECGGHVYDFVLAPMVEEGYVNLYAREITERKRAEARIRRLTEIHSILSKVNETIVRTSDKQVLFDEVCRIVNEDGHYPLVWIGAVIEEKIIPVSLSGSAREYLNDIRVEVHGALGKGPTGTSIRENHPVVNVNFDSNPAMSLWRAKAQKYGLRSSAAFPLRLDGNPIAVLTVYASEPDAFDPEATELFESLSADLSYALDTISAASVRIRAEEALRKNQDVFVNLIDGAPFGVYVVDSQFHIAQMNQSAQNRAFKNVRPVIGHDFNDAMRTLWPERVAAEIISHFRNTLETGETYFAPRFSQMRNDVEVVESYEWELHRISLADGQYGVICYYFDSTEFRQVQDILRQSEEKYRGLFRSMSEGFALHEIILDPTGKPSDYRFLEVNEAFARLTGLTPSQIMGRTIREVMPDIEDFWIDTYGKVALTGQPARFENFSGPLGKWYEVYAYSPELNHFAVIFSDFTQRKQSEQALQQSEIRYRNLVEQTVDGIFVADAQGHYIDVNTAGAAMFGYSPEELCSLTLVDLLAPDEVQRLPYQLSSLAGGSILRNEWRFRRKDGTTFTGELVGRQLPDGRLQGILRDTTERRAAEEQLLQSQARERRRAEELATMIDVVPLPIIIVHDREAKHMTGNRTANELLNVPRESEISLSAPEKTKPRHYKALKDGRELGLDELPAQRAARGETVRDFEFTLAFNDGTELQLLGYGSPIFDEHGNPRGAIHALVDITEHKKAERIKDEFIGMISHELKTPITVVIGALSTATMPGISEKVKADLYLDAVNHADILASIVDNLLELSRHQNRRLELRKKLIDAGDVACKVTVSLKRKSDLHVLKCDFPERLPKIQADTLRLERIINNLVENAIKYSPAGGEVRVFADIQDNFLRIGVSDQGIGISEENMNRLFQPFQRLGFEVKGAIQGTGLGLRVCRILTEAHGGKIWVESELGKGSTFYFTLPLNEHTGK</sequence>
<protein>
    <recommendedName>
        <fullName evidence="3">histidine kinase</fullName>
        <ecNumber evidence="3">2.7.13.3</ecNumber>
    </recommendedName>
</protein>
<dbReference type="GO" id="GO:0000155">
    <property type="term" value="F:phosphorelay sensor kinase activity"/>
    <property type="evidence" value="ECO:0007669"/>
    <property type="project" value="InterPro"/>
</dbReference>
<evidence type="ECO:0000256" key="8">
    <source>
        <dbReference type="ARBA" id="ARBA00022777"/>
    </source>
</evidence>
<dbReference type="PRINTS" id="PR00344">
    <property type="entry name" value="BCTRLSENSOR"/>
</dbReference>
<dbReference type="Pfam" id="PF08448">
    <property type="entry name" value="PAS_4"/>
    <property type="match status" value="2"/>
</dbReference>
<dbReference type="PROSITE" id="PS50112">
    <property type="entry name" value="PAS"/>
    <property type="match status" value="2"/>
</dbReference>
<dbReference type="InterPro" id="IPR029016">
    <property type="entry name" value="GAF-like_dom_sf"/>
</dbReference>
<keyword evidence="10" id="KW-1133">Transmembrane helix</keyword>
<dbReference type="PANTHER" id="PTHR42878">
    <property type="entry name" value="TWO-COMPONENT HISTIDINE KINASE"/>
    <property type="match status" value="1"/>
</dbReference>
<keyword evidence="8 17" id="KW-0418">Kinase</keyword>
<evidence type="ECO:0000259" key="16">
    <source>
        <dbReference type="PROSITE" id="PS50113"/>
    </source>
</evidence>
<evidence type="ECO:0000256" key="3">
    <source>
        <dbReference type="ARBA" id="ARBA00012438"/>
    </source>
</evidence>
<evidence type="ECO:0000313" key="17">
    <source>
        <dbReference type="EMBL" id="APV43600.1"/>
    </source>
</evidence>
<comment type="catalytic activity">
    <reaction evidence="1">
        <text>ATP + protein L-histidine = ADP + protein N-phospho-L-histidine.</text>
        <dbReference type="EC" id="2.7.13.3"/>
    </reaction>
</comment>
<dbReference type="Pfam" id="PF13185">
    <property type="entry name" value="GAF_2"/>
    <property type="match status" value="1"/>
</dbReference>
<dbReference type="SUPFAM" id="SSF55785">
    <property type="entry name" value="PYP-like sensor domain (PAS domain)"/>
    <property type="match status" value="5"/>
</dbReference>
<dbReference type="InterPro" id="IPR000014">
    <property type="entry name" value="PAS"/>
</dbReference>
<dbReference type="SMART" id="SM00091">
    <property type="entry name" value="PAS"/>
    <property type="match status" value="4"/>
</dbReference>
<dbReference type="Pfam" id="PF00512">
    <property type="entry name" value="HisKA"/>
    <property type="match status" value="1"/>
</dbReference>
<dbReference type="PANTHER" id="PTHR42878:SF7">
    <property type="entry name" value="SENSOR HISTIDINE KINASE GLRK"/>
    <property type="match status" value="1"/>
</dbReference>
<evidence type="ECO:0000259" key="15">
    <source>
        <dbReference type="PROSITE" id="PS50112"/>
    </source>
</evidence>
<dbReference type="InterPro" id="IPR013656">
    <property type="entry name" value="PAS_4"/>
</dbReference>
<dbReference type="InterPro" id="IPR003594">
    <property type="entry name" value="HATPase_dom"/>
</dbReference>
<proteinExistence type="predicted"/>
<dbReference type="CDD" id="cd00075">
    <property type="entry name" value="HATPase"/>
    <property type="match status" value="1"/>
</dbReference>
<evidence type="ECO:0000256" key="7">
    <source>
        <dbReference type="ARBA" id="ARBA00022741"/>
    </source>
</evidence>
<dbReference type="Gene3D" id="3.30.565.10">
    <property type="entry name" value="Histidine kinase-like ATPase, C-terminal domain"/>
    <property type="match status" value="1"/>
</dbReference>
<comment type="subcellular location">
    <subcellularLocation>
        <location evidence="2">Membrane</location>
        <topology evidence="2">Multi-pass membrane protein</topology>
    </subcellularLocation>
</comment>
<keyword evidence="5" id="KW-0808">Transferase</keyword>
<dbReference type="EMBL" id="CP018258">
    <property type="protein sequence ID" value="APV43600.1"/>
    <property type="molecule type" value="Genomic_DNA"/>
</dbReference>
<dbReference type="InterPro" id="IPR003661">
    <property type="entry name" value="HisK_dim/P_dom"/>
</dbReference>
<dbReference type="EC" id="2.7.13.3" evidence="3"/>
<evidence type="ECO:0000256" key="4">
    <source>
        <dbReference type="ARBA" id="ARBA00022553"/>
    </source>
</evidence>
<dbReference type="InterPro" id="IPR050351">
    <property type="entry name" value="BphY/WalK/GraS-like"/>
</dbReference>
<keyword evidence="13" id="KW-0175">Coiled coil</keyword>